<dbReference type="GO" id="GO:0016787">
    <property type="term" value="F:hydrolase activity"/>
    <property type="evidence" value="ECO:0007669"/>
    <property type="project" value="InterPro"/>
</dbReference>
<keyword evidence="4" id="KW-1185">Reference proteome</keyword>
<dbReference type="InterPro" id="IPR013094">
    <property type="entry name" value="AB_hydrolase_3"/>
</dbReference>
<evidence type="ECO:0000256" key="1">
    <source>
        <dbReference type="ARBA" id="ARBA00010515"/>
    </source>
</evidence>
<dbReference type="Proteomes" id="UP000008311">
    <property type="component" value="Unassembled WGS sequence"/>
</dbReference>
<gene>
    <name evidence="3" type="ORF">RCOM_1018020</name>
</gene>
<dbReference type="InterPro" id="IPR050466">
    <property type="entry name" value="Carboxylest/Gibb_receptor"/>
</dbReference>
<sequence length="112" mass="12231">MVSTTKELSRELPEIVHLHKDGSVECLMGSPNVPLSLDQYQEAGYRLAPEHSLPAATYKDCQQALPWVASHSVGNGTKIEPWLLDHGDFGNVFIGGANIVYKIAVRAGFLRA</sequence>
<protein>
    <recommendedName>
        <fullName evidence="2">Alpha/beta hydrolase fold-3 domain-containing protein</fullName>
    </recommendedName>
</protein>
<dbReference type="PANTHER" id="PTHR23024:SF551">
    <property type="entry name" value="2-HYDROXYISOFLAVANONE DEHYDRATASE-LIKE"/>
    <property type="match status" value="1"/>
</dbReference>
<evidence type="ECO:0000313" key="3">
    <source>
        <dbReference type="EMBL" id="EEF44180.1"/>
    </source>
</evidence>
<name>B9RWC8_RICCO</name>
<dbReference type="SUPFAM" id="SSF53474">
    <property type="entry name" value="alpha/beta-Hydrolases"/>
    <property type="match status" value="1"/>
</dbReference>
<dbReference type="AlphaFoldDB" id="B9RWC8"/>
<dbReference type="InterPro" id="IPR029058">
    <property type="entry name" value="AB_hydrolase_fold"/>
</dbReference>
<dbReference type="Gene3D" id="3.40.50.1820">
    <property type="entry name" value="alpha/beta hydrolase"/>
    <property type="match status" value="1"/>
</dbReference>
<evidence type="ECO:0000313" key="4">
    <source>
        <dbReference type="Proteomes" id="UP000008311"/>
    </source>
</evidence>
<feature type="domain" description="Alpha/beta hydrolase fold-3" evidence="2">
    <location>
        <begin position="44"/>
        <end position="107"/>
    </location>
</feature>
<dbReference type="Pfam" id="PF07859">
    <property type="entry name" value="Abhydrolase_3"/>
    <property type="match status" value="1"/>
</dbReference>
<dbReference type="PANTHER" id="PTHR23024">
    <property type="entry name" value="ARYLACETAMIDE DEACETYLASE"/>
    <property type="match status" value="1"/>
</dbReference>
<dbReference type="STRING" id="3988.B9RWC8"/>
<proteinExistence type="inferred from homology"/>
<comment type="similarity">
    <text evidence="1">Belongs to the 'GDXG' lipolytic enzyme family.</text>
</comment>
<accession>B9RWC8</accession>
<organism evidence="3 4">
    <name type="scientific">Ricinus communis</name>
    <name type="common">Castor bean</name>
    <dbReference type="NCBI Taxonomy" id="3988"/>
    <lineage>
        <taxon>Eukaryota</taxon>
        <taxon>Viridiplantae</taxon>
        <taxon>Streptophyta</taxon>
        <taxon>Embryophyta</taxon>
        <taxon>Tracheophyta</taxon>
        <taxon>Spermatophyta</taxon>
        <taxon>Magnoliopsida</taxon>
        <taxon>eudicotyledons</taxon>
        <taxon>Gunneridae</taxon>
        <taxon>Pentapetalae</taxon>
        <taxon>rosids</taxon>
        <taxon>fabids</taxon>
        <taxon>Malpighiales</taxon>
        <taxon>Euphorbiaceae</taxon>
        <taxon>Acalyphoideae</taxon>
        <taxon>Acalypheae</taxon>
        <taxon>Ricinus</taxon>
    </lineage>
</organism>
<dbReference type="EMBL" id="EQ973823">
    <property type="protein sequence ID" value="EEF44180.1"/>
    <property type="molecule type" value="Genomic_DNA"/>
</dbReference>
<dbReference type="InParanoid" id="B9RWC8"/>
<evidence type="ECO:0000259" key="2">
    <source>
        <dbReference type="Pfam" id="PF07859"/>
    </source>
</evidence>
<reference evidence="4" key="1">
    <citation type="journal article" date="2010" name="Nat. Biotechnol.">
        <title>Draft genome sequence of the oilseed species Ricinus communis.</title>
        <authorList>
            <person name="Chan A.P."/>
            <person name="Crabtree J."/>
            <person name="Zhao Q."/>
            <person name="Lorenzi H."/>
            <person name="Orvis J."/>
            <person name="Puiu D."/>
            <person name="Melake-Berhan A."/>
            <person name="Jones K.M."/>
            <person name="Redman J."/>
            <person name="Chen G."/>
            <person name="Cahoon E.B."/>
            <person name="Gedil M."/>
            <person name="Stanke M."/>
            <person name="Haas B.J."/>
            <person name="Wortman J.R."/>
            <person name="Fraser-Liggett C.M."/>
            <person name="Ravel J."/>
            <person name="Rabinowicz P.D."/>
        </authorList>
    </citation>
    <scope>NUCLEOTIDE SEQUENCE [LARGE SCALE GENOMIC DNA]</scope>
    <source>
        <strain evidence="4">cv. Hale</strain>
    </source>
</reference>